<evidence type="ECO:0000256" key="2">
    <source>
        <dbReference type="PROSITE-ProRule" id="PRU01161"/>
    </source>
</evidence>
<feature type="region of interest" description="Disordered" evidence="3">
    <location>
        <begin position="1"/>
        <end position="31"/>
    </location>
</feature>
<evidence type="ECO:0000313" key="5">
    <source>
        <dbReference type="EMBL" id="ACG78443.1"/>
    </source>
</evidence>
<dbReference type="HOGENOM" id="CLU_048550_0_0_5"/>
<gene>
    <name evidence="5" type="ordered locus">PHZ_c2032</name>
</gene>
<dbReference type="RefSeq" id="WP_012522585.1">
    <property type="nucleotide sequence ID" value="NC_011144.1"/>
</dbReference>
<keyword evidence="6" id="KW-1185">Reference proteome</keyword>
<keyword evidence="2" id="KW-0442">Lipid degradation</keyword>
<dbReference type="EMBL" id="CP000747">
    <property type="protein sequence ID" value="ACG78443.1"/>
    <property type="molecule type" value="Genomic_DNA"/>
</dbReference>
<dbReference type="Proteomes" id="UP000001868">
    <property type="component" value="Chromosome"/>
</dbReference>
<dbReference type="STRING" id="450851.PHZ_c2032"/>
<feature type="domain" description="PNPLA" evidence="4">
    <location>
        <begin position="68"/>
        <end position="257"/>
    </location>
</feature>
<dbReference type="KEGG" id="pzu:PHZ_c2032"/>
<feature type="active site" description="Proton acceptor" evidence="2">
    <location>
        <position position="244"/>
    </location>
</feature>
<keyword evidence="1 2" id="KW-0443">Lipid metabolism</keyword>
<dbReference type="InterPro" id="IPR016035">
    <property type="entry name" value="Acyl_Trfase/lysoPLipase"/>
</dbReference>
<organism evidence="5 6">
    <name type="scientific">Phenylobacterium zucineum (strain HLK1)</name>
    <dbReference type="NCBI Taxonomy" id="450851"/>
    <lineage>
        <taxon>Bacteria</taxon>
        <taxon>Pseudomonadati</taxon>
        <taxon>Pseudomonadota</taxon>
        <taxon>Alphaproteobacteria</taxon>
        <taxon>Caulobacterales</taxon>
        <taxon>Caulobacteraceae</taxon>
        <taxon>Phenylobacterium</taxon>
    </lineage>
</organism>
<reference evidence="5 6" key="1">
    <citation type="journal article" date="2008" name="BMC Genomics">
        <title>Complete genome of Phenylobacterium zucineum - a novel facultative intracellular bacterium isolated from human erythroleukemia cell line K562.</title>
        <authorList>
            <person name="Luo Y."/>
            <person name="Xu X."/>
            <person name="Ding Z."/>
            <person name="Liu Z."/>
            <person name="Zhang B."/>
            <person name="Yan Z."/>
            <person name="Sun J."/>
            <person name="Hu S."/>
            <person name="Hu X."/>
        </authorList>
    </citation>
    <scope>NUCLEOTIDE SEQUENCE [LARGE SCALE GENOMIC DNA]</scope>
    <source>
        <strain evidence="5 6">HLK1</strain>
    </source>
</reference>
<protein>
    <recommendedName>
        <fullName evidence="4">PNPLA domain-containing protein</fullName>
    </recommendedName>
</protein>
<evidence type="ECO:0000256" key="3">
    <source>
        <dbReference type="SAM" id="MobiDB-lite"/>
    </source>
</evidence>
<evidence type="ECO:0000313" key="6">
    <source>
        <dbReference type="Proteomes" id="UP000001868"/>
    </source>
</evidence>
<dbReference type="AlphaFoldDB" id="B4RE10"/>
<accession>B4RE10</accession>
<dbReference type="Pfam" id="PF01734">
    <property type="entry name" value="Patatin"/>
    <property type="match status" value="1"/>
</dbReference>
<dbReference type="GO" id="GO:0016042">
    <property type="term" value="P:lipid catabolic process"/>
    <property type="evidence" value="ECO:0007669"/>
    <property type="project" value="UniProtKB-UniRule"/>
</dbReference>
<dbReference type="InterPro" id="IPR002641">
    <property type="entry name" value="PNPLA_dom"/>
</dbReference>
<feature type="active site" description="Nucleophile" evidence="2">
    <location>
        <position position="103"/>
    </location>
</feature>
<proteinExistence type="predicted"/>
<dbReference type="Gene3D" id="3.40.1090.10">
    <property type="entry name" value="Cytosolic phospholipase A2 catalytic domain"/>
    <property type="match status" value="1"/>
</dbReference>
<feature type="short sequence motif" description="DGA/G" evidence="2">
    <location>
        <begin position="244"/>
        <end position="246"/>
    </location>
</feature>
<keyword evidence="2" id="KW-0378">Hydrolase</keyword>
<sequence length="368" mass="38748">MPLSPDAPRRPLRPRRRAPPPPPGAAADPAGFPGVRLSLVDDLEAAARFFQLSRNGAGHAADAPIQVLALSGGGAGGAFGAGALVGLTRSGERPTFDLVTGVSTGALIAPFAFLGPDWDARLADAYTGGYAAEMLGLAAVRPGPSLYPAERLAGLVARYVDEALLAAVAEAHRGGRRLLAATANLDAQTTCIWDLGAIAARGGPEALALFADVLVASASVPGVFPPKLIRVESGGETYEEMHVDGGAISPLFVVPEPLILRKAQNRPLARAEVYVLINTALDPSPRPTPLGVVPVLVRSFELMLRSTYRGALRSVAAFCELNGFLLHSAWIPADWDGANMLRFDREAMSRMFAHGAEMAQQGRLWRED</sequence>
<evidence type="ECO:0000259" key="4">
    <source>
        <dbReference type="PROSITE" id="PS51635"/>
    </source>
</evidence>
<feature type="short sequence motif" description="GXSXG" evidence="2">
    <location>
        <begin position="101"/>
        <end position="105"/>
    </location>
</feature>
<evidence type="ECO:0000256" key="1">
    <source>
        <dbReference type="ARBA" id="ARBA00023098"/>
    </source>
</evidence>
<name>B4RE10_PHEZH</name>
<dbReference type="eggNOG" id="COG1752">
    <property type="taxonomic scope" value="Bacteria"/>
</dbReference>
<dbReference type="PROSITE" id="PS51635">
    <property type="entry name" value="PNPLA"/>
    <property type="match status" value="1"/>
</dbReference>
<dbReference type="OrthoDB" id="323481at2"/>
<dbReference type="GO" id="GO:0016787">
    <property type="term" value="F:hydrolase activity"/>
    <property type="evidence" value="ECO:0007669"/>
    <property type="project" value="UniProtKB-UniRule"/>
</dbReference>
<feature type="short sequence motif" description="GXGXXG" evidence="2">
    <location>
        <begin position="72"/>
        <end position="77"/>
    </location>
</feature>
<dbReference type="SUPFAM" id="SSF52151">
    <property type="entry name" value="FabD/lysophospholipase-like"/>
    <property type="match status" value="1"/>
</dbReference>